<feature type="domain" description="Rubredoxin-like" evidence="13">
    <location>
        <begin position="1"/>
        <end position="52"/>
    </location>
</feature>
<evidence type="ECO:0000256" key="1">
    <source>
        <dbReference type="ARBA" id="ARBA00001974"/>
    </source>
</evidence>
<evidence type="ECO:0000256" key="12">
    <source>
        <dbReference type="ARBA" id="ARBA00023027"/>
    </source>
</evidence>
<gene>
    <name evidence="14" type="ORF">RYS15_10860</name>
</gene>
<dbReference type="PANTHER" id="PTHR43429:SF3">
    <property type="entry name" value="NITRITE REDUCTASE [NAD(P)H]"/>
    <property type="match status" value="1"/>
</dbReference>
<comment type="subcellular location">
    <subcellularLocation>
        <location evidence="2">Cytoplasm</location>
    </subcellularLocation>
</comment>
<evidence type="ECO:0000256" key="5">
    <source>
        <dbReference type="ARBA" id="ARBA00022490"/>
    </source>
</evidence>
<dbReference type="EMBL" id="JAWIIJ010000006">
    <property type="protein sequence ID" value="MDV2079192.1"/>
    <property type="molecule type" value="Genomic_DNA"/>
</dbReference>
<comment type="cofactor">
    <cofactor evidence="1">
        <name>FAD</name>
        <dbReference type="ChEBI" id="CHEBI:57692"/>
    </cofactor>
</comment>
<dbReference type="InterPro" id="IPR041364">
    <property type="entry name" value="Rbx-bd"/>
</dbReference>
<evidence type="ECO:0000259" key="13">
    <source>
        <dbReference type="PROSITE" id="PS50903"/>
    </source>
</evidence>
<evidence type="ECO:0000256" key="7">
    <source>
        <dbReference type="ARBA" id="ARBA00022723"/>
    </source>
</evidence>
<keyword evidence="6" id="KW-0285">Flavoprotein</keyword>
<evidence type="ECO:0000256" key="11">
    <source>
        <dbReference type="ARBA" id="ARBA00023004"/>
    </source>
</evidence>
<evidence type="ECO:0000313" key="15">
    <source>
        <dbReference type="Proteomes" id="UP001269819"/>
    </source>
</evidence>
<dbReference type="Pfam" id="PF07992">
    <property type="entry name" value="Pyr_redox_2"/>
    <property type="match status" value="1"/>
</dbReference>
<keyword evidence="12" id="KW-0520">NAD</keyword>
<dbReference type="PROSITE" id="PS00202">
    <property type="entry name" value="RUBREDOXIN"/>
    <property type="match status" value="1"/>
</dbReference>
<dbReference type="PRINTS" id="PR00368">
    <property type="entry name" value="FADPNR"/>
</dbReference>
<dbReference type="InterPro" id="IPR024934">
    <property type="entry name" value="Rubredoxin-like_dom"/>
</dbReference>
<evidence type="ECO:0000256" key="10">
    <source>
        <dbReference type="ARBA" id="ARBA00023002"/>
    </source>
</evidence>
<organism evidence="14 15">
    <name type="scientific">Marinobacter xestospongiae</name>
    <dbReference type="NCBI Taxonomy" id="994319"/>
    <lineage>
        <taxon>Bacteria</taxon>
        <taxon>Pseudomonadati</taxon>
        <taxon>Pseudomonadota</taxon>
        <taxon>Gammaproteobacteria</taxon>
        <taxon>Pseudomonadales</taxon>
        <taxon>Marinobacteraceae</taxon>
        <taxon>Marinobacter</taxon>
    </lineage>
</organism>
<dbReference type="InterPro" id="IPR036188">
    <property type="entry name" value="FAD/NAD-bd_sf"/>
</dbReference>
<comment type="similarity">
    <text evidence="3">Belongs to the FAD-dependent oxidoreductase family.</text>
</comment>
<keyword evidence="9" id="KW-0249">Electron transport</keyword>
<dbReference type="InterPro" id="IPR024935">
    <property type="entry name" value="Rubredoxin_dom"/>
</dbReference>
<evidence type="ECO:0000256" key="4">
    <source>
        <dbReference type="ARBA" id="ARBA00022448"/>
    </source>
</evidence>
<keyword evidence="4" id="KW-0813">Transport</keyword>
<evidence type="ECO:0000256" key="8">
    <source>
        <dbReference type="ARBA" id="ARBA00022827"/>
    </source>
</evidence>
<evidence type="ECO:0000256" key="9">
    <source>
        <dbReference type="ARBA" id="ARBA00022982"/>
    </source>
</evidence>
<dbReference type="SUPFAM" id="SSF51905">
    <property type="entry name" value="FAD/NAD(P)-binding domain"/>
    <property type="match status" value="1"/>
</dbReference>
<keyword evidence="7" id="KW-0479">Metal-binding</keyword>
<keyword evidence="11" id="KW-0408">Iron</keyword>
<keyword evidence="10" id="KW-0560">Oxidoreductase</keyword>
<dbReference type="Pfam" id="PF18113">
    <property type="entry name" value="Rbx_binding"/>
    <property type="match status" value="1"/>
</dbReference>
<dbReference type="Gene3D" id="3.50.50.60">
    <property type="entry name" value="FAD/NAD(P)-binding domain"/>
    <property type="match status" value="2"/>
</dbReference>
<evidence type="ECO:0000256" key="3">
    <source>
        <dbReference type="ARBA" id="ARBA00006442"/>
    </source>
</evidence>
<sequence>MKKWLCTICGLIYDEAKGWPSEGIPPGTRWEDVPDDWLCPDCGVGKADFEMIELKSEPKASAPVSAVAEAARLPIVIVGSGYAGYGLAEAIRQRDASVPLVVFTADDGQSYSKPSLSNALARGKGPDALVSETPLALEQRLDLRIYSRCRVRAIDSQRRTVATDAGELAYSKLVLALGAEPIRLPIAGTGAEDVLSVNDLQDYRRLRSRLDGCRRVTLIGNGLIGCEFANDMAAAGYEVDVVGLDESPMSRLLPEAIGCRLQQALQARGVRWFQGNTVERIERQDGGYRVSLRDGSELETDLVVSAVGLRPRTELAESIGAELGRGIRVNGGLRTTVPDVFALGDCVEINGQLLPYIAPINHGIRALADTVLGKPTMAQYPRMPVIVKTPALPLTLLPPAPDTEGQWQVESEAAGQRALFVDAAGLLQGFVLAGELVSERQYWLDRCGTQLDRSVA</sequence>
<keyword evidence="15" id="KW-1185">Reference proteome</keyword>
<name>A0ABU3VY23_9GAMM</name>
<dbReference type="InterPro" id="IPR050260">
    <property type="entry name" value="FAD-bd_OxRdtase"/>
</dbReference>
<evidence type="ECO:0000313" key="14">
    <source>
        <dbReference type="EMBL" id="MDV2079192.1"/>
    </source>
</evidence>
<accession>A0ABU3VY23</accession>
<reference evidence="14 15" key="1">
    <citation type="submission" date="2023-10" db="EMBL/GenBank/DDBJ databases">
        <title>Characteristics and mechanism of a salt-tolerant marine origin heterotrophic nitrifying- aerobic denitrifying bacteria Marinobacter xestospongiae HN1.</title>
        <authorList>
            <person name="Qi R."/>
        </authorList>
    </citation>
    <scope>NUCLEOTIDE SEQUENCE [LARGE SCALE GENOMIC DNA]</scope>
    <source>
        <strain evidence="14 15">HN1</strain>
    </source>
</reference>
<dbReference type="RefSeq" id="WP_316973805.1">
    <property type="nucleotide sequence ID" value="NZ_JAWIIJ010000006.1"/>
</dbReference>
<dbReference type="CDD" id="cd00730">
    <property type="entry name" value="rubredoxin"/>
    <property type="match status" value="1"/>
</dbReference>
<dbReference type="PRINTS" id="PR00411">
    <property type="entry name" value="PNDRDTASEI"/>
</dbReference>
<dbReference type="Gene3D" id="2.20.28.10">
    <property type="match status" value="1"/>
</dbReference>
<comment type="caution">
    <text evidence="14">The sequence shown here is derived from an EMBL/GenBank/DDBJ whole genome shotgun (WGS) entry which is preliminary data.</text>
</comment>
<dbReference type="PANTHER" id="PTHR43429">
    <property type="entry name" value="PYRIDINE NUCLEOTIDE-DISULFIDE OXIDOREDUCTASE DOMAIN-CONTAINING"/>
    <property type="match status" value="1"/>
</dbReference>
<evidence type="ECO:0000256" key="6">
    <source>
        <dbReference type="ARBA" id="ARBA00022630"/>
    </source>
</evidence>
<dbReference type="PRINTS" id="PR00163">
    <property type="entry name" value="RUBREDOXIN"/>
</dbReference>
<dbReference type="InterPro" id="IPR018527">
    <property type="entry name" value="Rubredoxin_Fe_BS"/>
</dbReference>
<proteinExistence type="inferred from homology"/>
<dbReference type="PROSITE" id="PS50903">
    <property type="entry name" value="RUBREDOXIN_LIKE"/>
    <property type="match status" value="1"/>
</dbReference>
<dbReference type="Pfam" id="PF00301">
    <property type="entry name" value="Rubredoxin"/>
    <property type="match status" value="1"/>
</dbReference>
<protein>
    <submittedName>
        <fullName evidence="14">FAD-dependent oxidoreductase</fullName>
    </submittedName>
</protein>
<evidence type="ECO:0000256" key="2">
    <source>
        <dbReference type="ARBA" id="ARBA00004496"/>
    </source>
</evidence>
<keyword evidence="5" id="KW-0963">Cytoplasm</keyword>
<keyword evidence="8" id="KW-0274">FAD</keyword>
<dbReference type="Gene3D" id="3.30.390.120">
    <property type="match status" value="1"/>
</dbReference>
<dbReference type="SUPFAM" id="SSF57802">
    <property type="entry name" value="Rubredoxin-like"/>
    <property type="match status" value="1"/>
</dbReference>
<dbReference type="InterPro" id="IPR023753">
    <property type="entry name" value="FAD/NAD-binding_dom"/>
</dbReference>
<dbReference type="Proteomes" id="UP001269819">
    <property type="component" value="Unassembled WGS sequence"/>
</dbReference>